<comment type="caution">
    <text evidence="8">The sequence shown here is derived from an EMBL/GenBank/DDBJ whole genome shotgun (WGS) entry which is preliminary data.</text>
</comment>
<dbReference type="GO" id="GO:0003735">
    <property type="term" value="F:structural constituent of ribosome"/>
    <property type="evidence" value="ECO:0007669"/>
    <property type="project" value="UniProtKB-UniRule"/>
</dbReference>
<reference evidence="8 9" key="1">
    <citation type="journal article" date="2016" name="Nat. Commun.">
        <title>Thousands of microbial genomes shed light on interconnected biogeochemical processes in an aquifer system.</title>
        <authorList>
            <person name="Anantharaman K."/>
            <person name="Brown C.T."/>
            <person name="Hug L.A."/>
            <person name="Sharon I."/>
            <person name="Castelle C.J."/>
            <person name="Probst A.J."/>
            <person name="Thomas B.C."/>
            <person name="Singh A."/>
            <person name="Wilkins M.J."/>
            <person name="Karaoz U."/>
            <person name="Brodie E.L."/>
            <person name="Williams K.H."/>
            <person name="Hubbard S.S."/>
            <person name="Banfield J.F."/>
        </authorList>
    </citation>
    <scope>NUCLEOTIDE SEQUENCE [LARGE SCALE GENOMIC DNA]</scope>
</reference>
<dbReference type="FunFam" id="3.90.930.12:FF:000001">
    <property type="entry name" value="50S ribosomal protein L6"/>
    <property type="match status" value="1"/>
</dbReference>
<gene>
    <name evidence="4" type="primary">rplF</name>
    <name evidence="8" type="ORF">A2625_03375</name>
</gene>
<dbReference type="NCBIfam" id="TIGR03654">
    <property type="entry name" value="L6_bact"/>
    <property type="match status" value="1"/>
</dbReference>
<dbReference type="GO" id="GO:0022625">
    <property type="term" value="C:cytosolic large ribosomal subunit"/>
    <property type="evidence" value="ECO:0007669"/>
    <property type="project" value="UniProtKB-UniRule"/>
</dbReference>
<evidence type="ECO:0000313" key="9">
    <source>
        <dbReference type="Proteomes" id="UP000178724"/>
    </source>
</evidence>
<evidence type="ECO:0000256" key="5">
    <source>
        <dbReference type="RuleBase" id="RU003869"/>
    </source>
</evidence>
<evidence type="ECO:0000259" key="7">
    <source>
        <dbReference type="Pfam" id="PF00347"/>
    </source>
</evidence>
<evidence type="ECO:0000256" key="3">
    <source>
        <dbReference type="ARBA" id="ARBA00023274"/>
    </source>
</evidence>
<sequence>MARIGKRALEIPKGVDVKVTDGVVNVKGPKGALTQAYDKRVEIKVEGGKVLTLYSGSDRSGLALQGLYNSLIKNMLAGVTAGFEKDLEMVGVGYRAQMQGKKLQLQAGYSHLVDFDPPAGIEFVVTANTKIKIKGFDRQVVGQVAADIRAAREVEPYKGKGIKYAGEVVRRKAGKAAKATTAGGA</sequence>
<protein>
    <recommendedName>
        <fullName evidence="4">Large ribosomal subunit protein uL6</fullName>
    </recommendedName>
</protein>
<organism evidence="8 9">
    <name type="scientific">candidate division WOR-1 bacterium RIFCSPHIGHO2_01_FULL_53_15</name>
    <dbReference type="NCBI Taxonomy" id="1802564"/>
    <lineage>
        <taxon>Bacteria</taxon>
        <taxon>Bacillati</taxon>
        <taxon>Saganbacteria</taxon>
    </lineage>
</organism>
<dbReference type="InterPro" id="IPR000702">
    <property type="entry name" value="Ribosomal_uL6-like"/>
</dbReference>
<keyword evidence="2 4" id="KW-0689">Ribosomal protein</keyword>
<dbReference type="Proteomes" id="UP000178724">
    <property type="component" value="Unassembled WGS sequence"/>
</dbReference>
<dbReference type="SUPFAM" id="SSF56053">
    <property type="entry name" value="Ribosomal protein L6"/>
    <property type="match status" value="2"/>
</dbReference>
<keyword evidence="4 6" id="KW-0694">RNA-binding</keyword>
<comment type="function">
    <text evidence="4 6">This protein binds to the 23S rRNA, and is important in its secondary structure. It is located near the subunit interface in the base of the L7/L12 stalk, and near the tRNA binding site of the peptidyltransferase center.</text>
</comment>
<name>A0A1F4Q3W5_UNCSA</name>
<proteinExistence type="inferred from homology"/>
<dbReference type="AlphaFoldDB" id="A0A1F4Q3W5"/>
<dbReference type="HAMAP" id="MF_01365_B">
    <property type="entry name" value="Ribosomal_uL6_B"/>
    <property type="match status" value="1"/>
</dbReference>
<comment type="similarity">
    <text evidence="1 4 5">Belongs to the universal ribosomal protein uL6 family.</text>
</comment>
<dbReference type="PIRSF" id="PIRSF002162">
    <property type="entry name" value="Ribosomal_L6"/>
    <property type="match status" value="1"/>
</dbReference>
<accession>A0A1F4Q3W5</accession>
<dbReference type="InterPro" id="IPR036789">
    <property type="entry name" value="Ribosomal_uL6-like_a/b-dom_sf"/>
</dbReference>
<comment type="subunit">
    <text evidence="4">Part of the 50S ribosomal subunit.</text>
</comment>
<dbReference type="InterPro" id="IPR020040">
    <property type="entry name" value="Ribosomal_uL6_a/b-dom"/>
</dbReference>
<dbReference type="PANTHER" id="PTHR11655:SF14">
    <property type="entry name" value="LARGE RIBOSOMAL SUBUNIT PROTEIN UL6M"/>
    <property type="match status" value="1"/>
</dbReference>
<feature type="domain" description="Large ribosomal subunit protein uL6 alpha-beta" evidence="7">
    <location>
        <begin position="90"/>
        <end position="164"/>
    </location>
</feature>
<dbReference type="PANTHER" id="PTHR11655">
    <property type="entry name" value="60S/50S RIBOSOMAL PROTEIN L6/L9"/>
    <property type="match status" value="1"/>
</dbReference>
<dbReference type="InterPro" id="IPR019906">
    <property type="entry name" value="Ribosomal_uL6_bac-type"/>
</dbReference>
<evidence type="ECO:0000313" key="8">
    <source>
        <dbReference type="EMBL" id="OGB90567.1"/>
    </source>
</evidence>
<evidence type="ECO:0000256" key="4">
    <source>
        <dbReference type="HAMAP-Rule" id="MF_01365"/>
    </source>
</evidence>
<dbReference type="GO" id="GO:0002181">
    <property type="term" value="P:cytoplasmic translation"/>
    <property type="evidence" value="ECO:0007669"/>
    <property type="project" value="TreeGrafter"/>
</dbReference>
<evidence type="ECO:0000256" key="6">
    <source>
        <dbReference type="RuleBase" id="RU003870"/>
    </source>
</evidence>
<dbReference type="Gene3D" id="3.90.930.12">
    <property type="entry name" value="Ribosomal protein L6, alpha-beta domain"/>
    <property type="match status" value="2"/>
</dbReference>
<feature type="domain" description="Large ribosomal subunit protein uL6 alpha-beta" evidence="7">
    <location>
        <begin position="11"/>
        <end position="82"/>
    </location>
</feature>
<dbReference type="GO" id="GO:0019843">
    <property type="term" value="F:rRNA binding"/>
    <property type="evidence" value="ECO:0007669"/>
    <property type="project" value="UniProtKB-UniRule"/>
</dbReference>
<dbReference type="Pfam" id="PF00347">
    <property type="entry name" value="Ribosomal_L6"/>
    <property type="match status" value="2"/>
</dbReference>
<dbReference type="EMBL" id="METM01000007">
    <property type="protein sequence ID" value="OGB90567.1"/>
    <property type="molecule type" value="Genomic_DNA"/>
</dbReference>
<keyword evidence="4 6" id="KW-0699">rRNA-binding</keyword>
<dbReference type="PRINTS" id="PR00059">
    <property type="entry name" value="RIBOSOMALL6"/>
</dbReference>
<keyword evidence="3 4" id="KW-0687">Ribonucleoprotein</keyword>
<evidence type="ECO:0000256" key="1">
    <source>
        <dbReference type="ARBA" id="ARBA00009356"/>
    </source>
</evidence>
<evidence type="ECO:0000256" key="2">
    <source>
        <dbReference type="ARBA" id="ARBA00022980"/>
    </source>
</evidence>